<dbReference type="EMBL" id="FOLO01000002">
    <property type="protein sequence ID" value="SFB87339.1"/>
    <property type="molecule type" value="Genomic_DNA"/>
</dbReference>
<dbReference type="FunFam" id="2.30.38.10:FF:000003">
    <property type="entry name" value="Vibriobactin-specific 2,3-dihydroxybenzoate-AMP ligase"/>
    <property type="match status" value="1"/>
</dbReference>
<dbReference type="Gene3D" id="3.30.300.30">
    <property type="match status" value="1"/>
</dbReference>
<name>A0A1I1EJL0_9GAMM</name>
<evidence type="ECO:0000256" key="1">
    <source>
        <dbReference type="ARBA" id="ARBA00004924"/>
    </source>
</evidence>
<dbReference type="PROSITE" id="PS00455">
    <property type="entry name" value="AMP_BINDING"/>
    <property type="match status" value="1"/>
</dbReference>
<dbReference type="InterPro" id="IPR020845">
    <property type="entry name" value="AMP-binding_CS"/>
</dbReference>
<dbReference type="STRING" id="1123010.SAMN02745724_00314"/>
<dbReference type="AlphaFoldDB" id="A0A1I1EJL0"/>
<dbReference type="InterPro" id="IPR025110">
    <property type="entry name" value="AMP-bd_C"/>
</dbReference>
<organism evidence="6 7">
    <name type="scientific">Pseudoalteromonas denitrificans DSM 6059</name>
    <dbReference type="NCBI Taxonomy" id="1123010"/>
    <lineage>
        <taxon>Bacteria</taxon>
        <taxon>Pseudomonadati</taxon>
        <taxon>Pseudomonadota</taxon>
        <taxon>Gammaproteobacteria</taxon>
        <taxon>Alteromonadales</taxon>
        <taxon>Pseudoalteromonadaceae</taxon>
        <taxon>Pseudoalteromonas</taxon>
    </lineage>
</organism>
<dbReference type="Gene3D" id="3.40.50.12780">
    <property type="entry name" value="N-terminal domain of ligase-like"/>
    <property type="match status" value="1"/>
</dbReference>
<keyword evidence="3 6" id="KW-0436">Ligase</keyword>
<sequence>MNNLRETSLEYTPWPSNFVARYKSAKLWQESILGELLKPHLNKNKLAIIDDHIGWTYQELERNSDLLASTFLKMGLGQGDKVVVHLPNCCALFELLFALFKIGASPIMALPTHRYGEISYFCEFTQAKAYIGSAQLNEQVNDSVLNQLIDNKLIKFGYTFDFNENFISLNHELKSQTDDLELLNKVKVVPSNIALFQLSGGTTGVPKLIPRTHYDYLYSVIGSNKICNINQNSVYLAVLPVCHNFPMSSPGALGVFAAGGTLVLSNSGAPDNAFSLIEQYKVTISALVPPLAITWLSAFETRKNEKNCPDISSLQVLQVGGAKFSFEAAKRVEPILGCTLQQVFGMAEGLVNYTRLNDDVETILSTQGRPISEFDEIKILDDDDNLVLQGEIGHLLTRGPYTIRGYYKAAEHNLKAFTSDGFYRTGDLVRENENGYLIVEGRAKDQINKGGEKVAAEELENYLLSHSSVFDAAVVAMPDEYLGERICAFVIAKTQLCSPLKSIDLNKFLRSKQLAQFKYPDRFEIVKSFPKTKFGKVDKKALRIQISEKLNKLSAQLSQSSIAEKG</sequence>
<dbReference type="InterPro" id="IPR042099">
    <property type="entry name" value="ANL_N_sf"/>
</dbReference>
<protein>
    <submittedName>
        <fullName evidence="6">2,3-dihydroxybenzoate-AMP ligase</fullName>
    </submittedName>
</protein>
<dbReference type="Pfam" id="PF00501">
    <property type="entry name" value="AMP-binding"/>
    <property type="match status" value="1"/>
</dbReference>
<proteinExistence type="inferred from homology"/>
<comment type="pathway">
    <text evidence="1">Siderophore biosynthesis.</text>
</comment>
<dbReference type="GO" id="GO:0016878">
    <property type="term" value="F:acid-thiol ligase activity"/>
    <property type="evidence" value="ECO:0007669"/>
    <property type="project" value="UniProtKB-ARBA"/>
</dbReference>
<dbReference type="InterPro" id="IPR050237">
    <property type="entry name" value="ATP-dep_AMP-bd_enzyme"/>
</dbReference>
<dbReference type="Proteomes" id="UP000198862">
    <property type="component" value="Unassembled WGS sequence"/>
</dbReference>
<dbReference type="SUPFAM" id="SSF56801">
    <property type="entry name" value="Acetyl-CoA synthetase-like"/>
    <property type="match status" value="1"/>
</dbReference>
<evidence type="ECO:0000256" key="3">
    <source>
        <dbReference type="ARBA" id="ARBA00022598"/>
    </source>
</evidence>
<evidence type="ECO:0000259" key="5">
    <source>
        <dbReference type="Pfam" id="PF13193"/>
    </source>
</evidence>
<keyword evidence="7" id="KW-1185">Reference proteome</keyword>
<dbReference type="InterPro" id="IPR000873">
    <property type="entry name" value="AMP-dep_synth/lig_dom"/>
</dbReference>
<evidence type="ECO:0000259" key="4">
    <source>
        <dbReference type="Pfam" id="PF00501"/>
    </source>
</evidence>
<dbReference type="RefSeq" id="WP_245763728.1">
    <property type="nucleotide sequence ID" value="NZ_FOLO01000002.1"/>
</dbReference>
<dbReference type="FunFam" id="3.30.300.30:FF:000008">
    <property type="entry name" value="2,3-dihydroxybenzoate-AMP ligase"/>
    <property type="match status" value="1"/>
</dbReference>
<dbReference type="InterPro" id="IPR045851">
    <property type="entry name" value="AMP-bd_C_sf"/>
</dbReference>
<gene>
    <name evidence="6" type="ORF">SAMN02745724_00314</name>
</gene>
<dbReference type="Pfam" id="PF13193">
    <property type="entry name" value="AMP-binding_C"/>
    <property type="match status" value="1"/>
</dbReference>
<comment type="similarity">
    <text evidence="2">Belongs to the ATP-dependent AMP-binding enzyme family.</text>
</comment>
<feature type="domain" description="AMP-dependent synthetase/ligase" evidence="4">
    <location>
        <begin position="42"/>
        <end position="407"/>
    </location>
</feature>
<reference evidence="6 7" key="1">
    <citation type="submission" date="2016-10" db="EMBL/GenBank/DDBJ databases">
        <authorList>
            <person name="de Groot N.N."/>
        </authorList>
    </citation>
    <scope>NUCLEOTIDE SEQUENCE [LARGE SCALE GENOMIC DNA]</scope>
    <source>
        <strain evidence="6 7">DSM 6059</strain>
    </source>
</reference>
<evidence type="ECO:0000313" key="6">
    <source>
        <dbReference type="EMBL" id="SFB87339.1"/>
    </source>
</evidence>
<accession>A0A1I1EJL0</accession>
<evidence type="ECO:0000313" key="7">
    <source>
        <dbReference type="Proteomes" id="UP000198862"/>
    </source>
</evidence>
<dbReference type="PANTHER" id="PTHR43767">
    <property type="entry name" value="LONG-CHAIN-FATTY-ACID--COA LIGASE"/>
    <property type="match status" value="1"/>
</dbReference>
<dbReference type="PANTHER" id="PTHR43767:SF1">
    <property type="entry name" value="NONRIBOSOMAL PEPTIDE SYNTHASE PES1 (EUROFUNG)-RELATED"/>
    <property type="match status" value="1"/>
</dbReference>
<evidence type="ECO:0000256" key="2">
    <source>
        <dbReference type="ARBA" id="ARBA00006432"/>
    </source>
</evidence>
<feature type="domain" description="AMP-binding enzyme C-terminal" evidence="5">
    <location>
        <begin position="458"/>
        <end position="536"/>
    </location>
</feature>